<accession>A0AAE0NZ34</accession>
<dbReference type="InterPro" id="IPR051609">
    <property type="entry name" value="NmrA/Isoflavone_reductase-like"/>
</dbReference>
<dbReference type="EMBL" id="JAULSW010000002">
    <property type="protein sequence ID" value="KAK3390045.1"/>
    <property type="molecule type" value="Genomic_DNA"/>
</dbReference>
<dbReference type="CDD" id="cd05259">
    <property type="entry name" value="PCBER_SDR_a"/>
    <property type="match status" value="1"/>
</dbReference>
<gene>
    <name evidence="5" type="ORF">B0H63DRAFT_409912</name>
</gene>
<name>A0AAE0NZ34_9PEZI</name>
<dbReference type="SUPFAM" id="SSF51735">
    <property type="entry name" value="NAD(P)-binding Rossmann-fold domains"/>
    <property type="match status" value="1"/>
</dbReference>
<sequence>MSVQYAKDQPKGFTNSIERVAIVGATGNVGKHFAESLLKTGKHTVTAITRSGSKNPSDLPKGLKVAEVDYNDESSLVAALKGQQFLVITMSVMAPPDTHEKLVVAAAKAGVPYVMPNAYGGDITNEKLNSEGMHGTSVKAHIGSIEKQGVSAWVAMCCSFWYEWSVSAGSSAYGFDIKEKTVTFYDEGTEKINTSTWEQCGRALAALLSLKELPEDESDKSPTLSQWKNKPFYVSSFLVSQRDILDSLHRVLGTTDADWKISYENSGERYKGGIEAMQKGDRSGFVKAMYVRAFFPTGDGNFEAKHGTANGVLGLPKEDLDEATKRAAEMATGDFWSKISYGPAK</sequence>
<keyword evidence="6" id="KW-1185">Reference proteome</keyword>
<evidence type="ECO:0000313" key="5">
    <source>
        <dbReference type="EMBL" id="KAK3390045.1"/>
    </source>
</evidence>
<dbReference type="Pfam" id="PF13460">
    <property type="entry name" value="NAD_binding_10"/>
    <property type="match status" value="1"/>
</dbReference>
<keyword evidence="3" id="KW-0560">Oxidoreductase</keyword>
<dbReference type="Gene3D" id="3.40.50.720">
    <property type="entry name" value="NAD(P)-binding Rossmann-like Domain"/>
    <property type="match status" value="1"/>
</dbReference>
<dbReference type="InterPro" id="IPR036291">
    <property type="entry name" value="NAD(P)-bd_dom_sf"/>
</dbReference>
<comment type="caution">
    <text evidence="5">The sequence shown here is derived from an EMBL/GenBank/DDBJ whole genome shotgun (WGS) entry which is preliminary data.</text>
</comment>
<dbReference type="Proteomes" id="UP001285441">
    <property type="component" value="Unassembled WGS sequence"/>
</dbReference>
<reference evidence="5" key="1">
    <citation type="journal article" date="2023" name="Mol. Phylogenet. Evol.">
        <title>Genome-scale phylogeny and comparative genomics of the fungal order Sordariales.</title>
        <authorList>
            <person name="Hensen N."/>
            <person name="Bonometti L."/>
            <person name="Westerberg I."/>
            <person name="Brannstrom I.O."/>
            <person name="Guillou S."/>
            <person name="Cros-Aarteil S."/>
            <person name="Calhoun S."/>
            <person name="Haridas S."/>
            <person name="Kuo A."/>
            <person name="Mondo S."/>
            <person name="Pangilinan J."/>
            <person name="Riley R."/>
            <person name="LaButti K."/>
            <person name="Andreopoulos B."/>
            <person name="Lipzen A."/>
            <person name="Chen C."/>
            <person name="Yan M."/>
            <person name="Daum C."/>
            <person name="Ng V."/>
            <person name="Clum A."/>
            <person name="Steindorff A."/>
            <person name="Ohm R.A."/>
            <person name="Martin F."/>
            <person name="Silar P."/>
            <person name="Natvig D.O."/>
            <person name="Lalanne C."/>
            <person name="Gautier V."/>
            <person name="Ament-Velasquez S.L."/>
            <person name="Kruys A."/>
            <person name="Hutchinson M.I."/>
            <person name="Powell A.J."/>
            <person name="Barry K."/>
            <person name="Miller A.N."/>
            <person name="Grigoriev I.V."/>
            <person name="Debuchy R."/>
            <person name="Gladieux P."/>
            <person name="Hiltunen Thoren M."/>
            <person name="Johannesson H."/>
        </authorList>
    </citation>
    <scope>NUCLEOTIDE SEQUENCE</scope>
    <source>
        <strain evidence="5">CBS 232.78</strain>
    </source>
</reference>
<proteinExistence type="inferred from homology"/>
<feature type="domain" description="NAD(P)-binding" evidence="4">
    <location>
        <begin position="24"/>
        <end position="115"/>
    </location>
</feature>
<dbReference type="InterPro" id="IPR016040">
    <property type="entry name" value="NAD(P)-bd_dom"/>
</dbReference>
<comment type="similarity">
    <text evidence="1">Belongs to the NmrA-type oxidoreductase family. Isoflavone reductase subfamily.</text>
</comment>
<dbReference type="InterPro" id="IPR045312">
    <property type="entry name" value="PCBER-like"/>
</dbReference>
<evidence type="ECO:0000256" key="3">
    <source>
        <dbReference type="ARBA" id="ARBA00023002"/>
    </source>
</evidence>
<protein>
    <recommendedName>
        <fullName evidence="4">NAD(P)-binding domain-containing protein</fullName>
    </recommendedName>
</protein>
<dbReference type="AlphaFoldDB" id="A0AAE0NZ34"/>
<reference evidence="5" key="2">
    <citation type="submission" date="2023-06" db="EMBL/GenBank/DDBJ databases">
        <authorList>
            <consortium name="Lawrence Berkeley National Laboratory"/>
            <person name="Haridas S."/>
            <person name="Hensen N."/>
            <person name="Bonometti L."/>
            <person name="Westerberg I."/>
            <person name="Brannstrom I.O."/>
            <person name="Guillou S."/>
            <person name="Cros-Aarteil S."/>
            <person name="Calhoun S."/>
            <person name="Kuo A."/>
            <person name="Mondo S."/>
            <person name="Pangilinan J."/>
            <person name="Riley R."/>
            <person name="LaButti K."/>
            <person name="Andreopoulos B."/>
            <person name="Lipzen A."/>
            <person name="Chen C."/>
            <person name="Yanf M."/>
            <person name="Daum C."/>
            <person name="Ng V."/>
            <person name="Clum A."/>
            <person name="Steindorff A."/>
            <person name="Ohm R."/>
            <person name="Martin F."/>
            <person name="Silar P."/>
            <person name="Natvig D."/>
            <person name="Lalanne C."/>
            <person name="Gautier V."/>
            <person name="Ament-velasquez S.L."/>
            <person name="Kruys A."/>
            <person name="Hutchinson M.I."/>
            <person name="Powell A.J."/>
            <person name="Barry K."/>
            <person name="Miller A.N."/>
            <person name="Grigoriev I.V."/>
            <person name="Debuchy R."/>
            <person name="Gladieux P."/>
            <person name="Thoren M.H."/>
            <person name="Johannesson H."/>
        </authorList>
    </citation>
    <scope>NUCLEOTIDE SEQUENCE</scope>
    <source>
        <strain evidence="5">CBS 232.78</strain>
    </source>
</reference>
<keyword evidence="2" id="KW-0521">NADP</keyword>
<organism evidence="5 6">
    <name type="scientific">Podospora didyma</name>
    <dbReference type="NCBI Taxonomy" id="330526"/>
    <lineage>
        <taxon>Eukaryota</taxon>
        <taxon>Fungi</taxon>
        <taxon>Dikarya</taxon>
        <taxon>Ascomycota</taxon>
        <taxon>Pezizomycotina</taxon>
        <taxon>Sordariomycetes</taxon>
        <taxon>Sordariomycetidae</taxon>
        <taxon>Sordariales</taxon>
        <taxon>Podosporaceae</taxon>
        <taxon>Podospora</taxon>
    </lineage>
</organism>
<evidence type="ECO:0000259" key="4">
    <source>
        <dbReference type="Pfam" id="PF13460"/>
    </source>
</evidence>
<dbReference type="GO" id="GO:0016491">
    <property type="term" value="F:oxidoreductase activity"/>
    <property type="evidence" value="ECO:0007669"/>
    <property type="project" value="UniProtKB-KW"/>
</dbReference>
<evidence type="ECO:0000313" key="6">
    <source>
        <dbReference type="Proteomes" id="UP001285441"/>
    </source>
</evidence>
<dbReference type="PANTHER" id="PTHR47706:SF7">
    <property type="entry name" value="CIPA-LIKE, PUTATIVE (AFU_ORTHOLOGUE AFUA_1G01630)-RELATED"/>
    <property type="match status" value="1"/>
</dbReference>
<dbReference type="PANTHER" id="PTHR47706">
    <property type="entry name" value="NMRA-LIKE FAMILY PROTEIN"/>
    <property type="match status" value="1"/>
</dbReference>
<evidence type="ECO:0000256" key="1">
    <source>
        <dbReference type="ARBA" id="ARBA00005725"/>
    </source>
</evidence>
<evidence type="ECO:0000256" key="2">
    <source>
        <dbReference type="ARBA" id="ARBA00022857"/>
    </source>
</evidence>